<keyword evidence="1 5" id="KW-0597">Phosphoprotein</keyword>
<dbReference type="OrthoDB" id="3686176at2"/>
<reference evidence="9 10" key="1">
    <citation type="submission" date="2019-09" db="EMBL/GenBank/DDBJ databases">
        <title>Whole genome shotgun sequencing (WGS) of Ellagibacter isourolithinifaciens DSM 104140(T) and Adlercreutzia muris DSM 29508(T).</title>
        <authorList>
            <person name="Stoll D.A."/>
            <person name="Danylec N."/>
            <person name="Huch M."/>
        </authorList>
    </citation>
    <scope>NUCLEOTIDE SEQUENCE [LARGE SCALE GENOMIC DNA]</scope>
    <source>
        <strain evidence="9 10">DSM 104140</strain>
    </source>
</reference>
<dbReference type="SMART" id="SM00421">
    <property type="entry name" value="HTH_LUXR"/>
    <property type="match status" value="1"/>
</dbReference>
<dbReference type="Gene3D" id="3.40.50.2300">
    <property type="match status" value="1"/>
</dbReference>
<feature type="region of interest" description="Disordered" evidence="6">
    <location>
        <begin position="1"/>
        <end position="31"/>
    </location>
</feature>
<comment type="caution">
    <text evidence="9">The sequence shown here is derived from an EMBL/GenBank/DDBJ whole genome shotgun (WGS) entry which is preliminary data.</text>
</comment>
<dbReference type="InterPro" id="IPR000792">
    <property type="entry name" value="Tscrpt_reg_LuxR_C"/>
</dbReference>
<evidence type="ECO:0000256" key="2">
    <source>
        <dbReference type="ARBA" id="ARBA00023015"/>
    </source>
</evidence>
<dbReference type="InterPro" id="IPR058245">
    <property type="entry name" value="NreC/VraR/RcsB-like_REC"/>
</dbReference>
<feature type="domain" description="HTH luxR-type" evidence="7">
    <location>
        <begin position="190"/>
        <end position="255"/>
    </location>
</feature>
<dbReference type="Pfam" id="PF00196">
    <property type="entry name" value="GerE"/>
    <property type="match status" value="1"/>
</dbReference>
<name>A0A6N6NNJ2_9ACTN</name>
<evidence type="ECO:0000259" key="8">
    <source>
        <dbReference type="PROSITE" id="PS50110"/>
    </source>
</evidence>
<dbReference type="SUPFAM" id="SSF52172">
    <property type="entry name" value="CheY-like"/>
    <property type="match status" value="1"/>
</dbReference>
<feature type="domain" description="Response regulatory" evidence="8">
    <location>
        <begin position="39"/>
        <end position="157"/>
    </location>
</feature>
<dbReference type="PROSITE" id="PS50043">
    <property type="entry name" value="HTH_LUXR_2"/>
    <property type="match status" value="1"/>
</dbReference>
<evidence type="ECO:0000256" key="3">
    <source>
        <dbReference type="ARBA" id="ARBA00023125"/>
    </source>
</evidence>
<feature type="modified residue" description="4-aspartylphosphate" evidence="5">
    <location>
        <position position="90"/>
    </location>
</feature>
<dbReference type="SMART" id="SM00448">
    <property type="entry name" value="REC"/>
    <property type="match status" value="1"/>
</dbReference>
<dbReference type="Pfam" id="PF00072">
    <property type="entry name" value="Response_reg"/>
    <property type="match status" value="1"/>
</dbReference>
<dbReference type="PROSITE" id="PS50110">
    <property type="entry name" value="RESPONSE_REGULATORY"/>
    <property type="match status" value="1"/>
</dbReference>
<keyword evidence="4" id="KW-0804">Transcription</keyword>
<dbReference type="InterPro" id="IPR039420">
    <property type="entry name" value="WalR-like"/>
</dbReference>
<dbReference type="GO" id="GO:0003677">
    <property type="term" value="F:DNA binding"/>
    <property type="evidence" value="ECO:0007669"/>
    <property type="project" value="UniProtKB-KW"/>
</dbReference>
<dbReference type="EMBL" id="WAJR01000002">
    <property type="protein sequence ID" value="KAB1642366.1"/>
    <property type="molecule type" value="Genomic_DNA"/>
</dbReference>
<dbReference type="PROSITE" id="PS00622">
    <property type="entry name" value="HTH_LUXR_1"/>
    <property type="match status" value="1"/>
</dbReference>
<dbReference type="PRINTS" id="PR00038">
    <property type="entry name" value="HTHLUXR"/>
</dbReference>
<dbReference type="PANTHER" id="PTHR43214">
    <property type="entry name" value="TWO-COMPONENT RESPONSE REGULATOR"/>
    <property type="match status" value="1"/>
</dbReference>
<dbReference type="CDD" id="cd17535">
    <property type="entry name" value="REC_NarL-like"/>
    <property type="match status" value="1"/>
</dbReference>
<dbReference type="RefSeq" id="WP_158048635.1">
    <property type="nucleotide sequence ID" value="NZ_WAJR01000002.1"/>
</dbReference>
<dbReference type="AlphaFoldDB" id="A0A6N6NNJ2"/>
<evidence type="ECO:0000256" key="6">
    <source>
        <dbReference type="SAM" id="MobiDB-lite"/>
    </source>
</evidence>
<accession>A0A6N6NNJ2</accession>
<keyword evidence="2" id="KW-0805">Transcription regulation</keyword>
<evidence type="ECO:0000256" key="4">
    <source>
        <dbReference type="ARBA" id="ARBA00023163"/>
    </source>
</evidence>
<evidence type="ECO:0000259" key="7">
    <source>
        <dbReference type="PROSITE" id="PS50043"/>
    </source>
</evidence>
<gene>
    <name evidence="9" type="ORF">F8C90_01240</name>
</gene>
<evidence type="ECO:0000256" key="1">
    <source>
        <dbReference type="ARBA" id="ARBA00022553"/>
    </source>
</evidence>
<keyword evidence="3" id="KW-0238">DNA-binding</keyword>
<dbReference type="Proteomes" id="UP000468668">
    <property type="component" value="Unassembled WGS sequence"/>
</dbReference>
<dbReference type="GO" id="GO:0006355">
    <property type="term" value="P:regulation of DNA-templated transcription"/>
    <property type="evidence" value="ECO:0007669"/>
    <property type="project" value="InterPro"/>
</dbReference>
<protein>
    <submittedName>
        <fullName evidence="9">Response regulator transcription factor</fullName>
    </submittedName>
</protein>
<sequence>MSEDRQKAASFPAASGFGKCDAGGARETSDRAPSRETLRILIADDQDLVRSGFRMILNSYDGLSVEGEARNGEEAVYLAQKIRPDVVLMDIRMPVRNGIDATRDITSNPLLSGTHVLILTTFDIDEYVYDALAAGASGFLLKDAEPDDIVEAIHIVARGDALIQPSVMRRLVETFVASRPRAGMPKGSHAREAIRSLTDREREILTLVARGLTNEEIAGELIISPATVKTHVARIMGKLDAHDRAQLVVCAYEGGLVSPRAN</sequence>
<organism evidence="9 10">
    <name type="scientific">Ellagibacter isourolithinifaciens</name>
    <dbReference type="NCBI Taxonomy" id="2137581"/>
    <lineage>
        <taxon>Bacteria</taxon>
        <taxon>Bacillati</taxon>
        <taxon>Actinomycetota</taxon>
        <taxon>Coriobacteriia</taxon>
        <taxon>Eggerthellales</taxon>
        <taxon>Eggerthellaceae</taxon>
        <taxon>Ellagibacter</taxon>
    </lineage>
</organism>
<dbReference type="PANTHER" id="PTHR43214:SF24">
    <property type="entry name" value="TRANSCRIPTIONAL REGULATORY PROTEIN NARL-RELATED"/>
    <property type="match status" value="1"/>
</dbReference>
<dbReference type="InterPro" id="IPR011006">
    <property type="entry name" value="CheY-like_superfamily"/>
</dbReference>
<evidence type="ECO:0000256" key="5">
    <source>
        <dbReference type="PROSITE-ProRule" id="PRU00169"/>
    </source>
</evidence>
<dbReference type="CDD" id="cd06170">
    <property type="entry name" value="LuxR_C_like"/>
    <property type="match status" value="1"/>
</dbReference>
<evidence type="ECO:0000313" key="9">
    <source>
        <dbReference type="EMBL" id="KAB1642366.1"/>
    </source>
</evidence>
<dbReference type="InterPro" id="IPR001789">
    <property type="entry name" value="Sig_transdc_resp-reg_receiver"/>
</dbReference>
<keyword evidence="10" id="KW-1185">Reference proteome</keyword>
<dbReference type="GeneID" id="98657027"/>
<dbReference type="GO" id="GO:0000160">
    <property type="term" value="P:phosphorelay signal transduction system"/>
    <property type="evidence" value="ECO:0007669"/>
    <property type="project" value="InterPro"/>
</dbReference>
<evidence type="ECO:0000313" key="10">
    <source>
        <dbReference type="Proteomes" id="UP000468668"/>
    </source>
</evidence>
<proteinExistence type="predicted"/>